<protein>
    <submittedName>
        <fullName evidence="1">Uncharacterized protein</fullName>
    </submittedName>
</protein>
<organism evidence="1 2">
    <name type="scientific">Streptococcus oralis SK255</name>
    <dbReference type="NCBI Taxonomy" id="1005704"/>
    <lineage>
        <taxon>Bacteria</taxon>
        <taxon>Bacillati</taxon>
        <taxon>Bacillota</taxon>
        <taxon>Bacilli</taxon>
        <taxon>Lactobacillales</taxon>
        <taxon>Streptococcaceae</taxon>
        <taxon>Streptococcus</taxon>
    </lineage>
</organism>
<reference evidence="1 2" key="1">
    <citation type="submission" date="2011-04" db="EMBL/GenBank/DDBJ databases">
        <authorList>
            <person name="Durkin A.S."/>
            <person name="Radune D."/>
            <person name="Hostetler J."/>
            <person name="Torralba M."/>
            <person name="Gillis M."/>
            <person name="Methe B."/>
            <person name="Sutton G."/>
            <person name="Nelson K.E."/>
        </authorList>
    </citation>
    <scope>NUCLEOTIDE SEQUENCE [LARGE SCALE GENOMIC DNA]</scope>
    <source>
        <strain evidence="1 2">SK255</strain>
    </source>
</reference>
<sequence length="42" mass="4945">MRHIDNIIISFFISISKKYLISSQFLHNTSKQATKNRFPTAF</sequence>
<name>F5VVG4_STROR</name>
<proteinExistence type="predicted"/>
<dbReference type="AlphaFoldDB" id="F5VVG4"/>
<dbReference type="EMBL" id="AFNM01000033">
    <property type="protein sequence ID" value="EGL88569.1"/>
    <property type="molecule type" value="Genomic_DNA"/>
</dbReference>
<evidence type="ECO:0000313" key="2">
    <source>
        <dbReference type="Proteomes" id="UP000003695"/>
    </source>
</evidence>
<comment type="caution">
    <text evidence="1">The sequence shown here is derived from an EMBL/GenBank/DDBJ whole genome shotgun (WGS) entry which is preliminary data.</text>
</comment>
<evidence type="ECO:0000313" key="1">
    <source>
        <dbReference type="EMBL" id="EGL88569.1"/>
    </source>
</evidence>
<dbReference type="Proteomes" id="UP000003695">
    <property type="component" value="Unassembled WGS sequence"/>
</dbReference>
<accession>F5VVG4</accession>
<gene>
    <name evidence="1" type="ORF">HMPREF9968_1879</name>
</gene>